<reference evidence="1" key="1">
    <citation type="submission" date="2018-05" db="EMBL/GenBank/DDBJ databases">
        <authorList>
            <person name="Lanie J.A."/>
            <person name="Ng W.-L."/>
            <person name="Kazmierczak K.M."/>
            <person name="Andrzejewski T.M."/>
            <person name="Davidsen T.M."/>
            <person name="Wayne K.J."/>
            <person name="Tettelin H."/>
            <person name="Glass J.I."/>
            <person name="Rusch D."/>
            <person name="Podicherti R."/>
            <person name="Tsui H.-C.T."/>
            <person name="Winkler M.E."/>
        </authorList>
    </citation>
    <scope>NUCLEOTIDE SEQUENCE</scope>
</reference>
<protein>
    <recommendedName>
        <fullName evidence="2">Cupin 2 conserved barrel domain-containing protein</fullName>
    </recommendedName>
</protein>
<dbReference type="InterPro" id="IPR011051">
    <property type="entry name" value="RmlC_Cupin_sf"/>
</dbReference>
<gene>
    <name evidence="1" type="ORF">METZ01_LOCUS324463</name>
</gene>
<dbReference type="AlphaFoldDB" id="A0A382PDY6"/>
<dbReference type="InterPro" id="IPR014710">
    <property type="entry name" value="RmlC-like_jellyroll"/>
</dbReference>
<sequence length="82" mass="8987">MIKEYIRRVNSRKGEASVARMNGLAGWEEPGQTPEFDEYTLVLGGTVRVSTNEGGIDASAGHAVIAHKGARVRFLSRSAYRH</sequence>
<name>A0A382PDY6_9ZZZZ</name>
<accession>A0A382PDY6</accession>
<proteinExistence type="predicted"/>
<dbReference type="EMBL" id="UINC01106740">
    <property type="protein sequence ID" value="SVC71609.1"/>
    <property type="molecule type" value="Genomic_DNA"/>
</dbReference>
<evidence type="ECO:0008006" key="2">
    <source>
        <dbReference type="Google" id="ProtNLM"/>
    </source>
</evidence>
<dbReference type="SUPFAM" id="SSF51182">
    <property type="entry name" value="RmlC-like cupins"/>
    <property type="match status" value="1"/>
</dbReference>
<organism evidence="1">
    <name type="scientific">marine metagenome</name>
    <dbReference type="NCBI Taxonomy" id="408172"/>
    <lineage>
        <taxon>unclassified sequences</taxon>
        <taxon>metagenomes</taxon>
        <taxon>ecological metagenomes</taxon>
    </lineage>
</organism>
<dbReference type="Gene3D" id="2.60.120.10">
    <property type="entry name" value="Jelly Rolls"/>
    <property type="match status" value="1"/>
</dbReference>
<evidence type="ECO:0000313" key="1">
    <source>
        <dbReference type="EMBL" id="SVC71609.1"/>
    </source>
</evidence>